<dbReference type="EMBL" id="JAODIM010000043">
    <property type="protein sequence ID" value="MCU5779765.1"/>
    <property type="molecule type" value="Genomic_DNA"/>
</dbReference>
<protein>
    <submittedName>
        <fullName evidence="6">ABC transporter ATP-binding protein</fullName>
    </submittedName>
</protein>
<dbReference type="Gene3D" id="3.40.50.300">
    <property type="entry name" value="P-loop containing nucleotide triphosphate hydrolases"/>
    <property type="match status" value="1"/>
</dbReference>
<comment type="caution">
    <text evidence="6">The sequence shown here is derived from an EMBL/GenBank/DDBJ whole genome shotgun (WGS) entry which is preliminary data.</text>
</comment>
<dbReference type="GO" id="GO:0005524">
    <property type="term" value="F:ATP binding"/>
    <property type="evidence" value="ECO:0007669"/>
    <property type="project" value="UniProtKB-KW"/>
</dbReference>
<comment type="similarity">
    <text evidence="1">Belongs to the ABC transporter superfamily. Drug exporter-2 (TC 3.A.1.117) family.</text>
</comment>
<dbReference type="InterPro" id="IPR003593">
    <property type="entry name" value="AAA+_ATPase"/>
</dbReference>
<evidence type="ECO:0000313" key="6">
    <source>
        <dbReference type="EMBL" id="MCU5779765.1"/>
    </source>
</evidence>
<reference evidence="6" key="1">
    <citation type="submission" date="2022-09" db="EMBL/GenBank/DDBJ databases">
        <title>Winslowiella arboricola sp. nov., isolated from bleeding cankers on broadleaf hosts.</title>
        <authorList>
            <person name="Brady C."/>
            <person name="Kaur S."/>
            <person name="Crampton B."/>
            <person name="Maddock D."/>
            <person name="Arnold D."/>
            <person name="Denman S."/>
        </authorList>
    </citation>
    <scope>NUCLEOTIDE SEQUENCE</scope>
    <source>
        <strain evidence="6">BAC 15a-03b</strain>
    </source>
</reference>
<dbReference type="InterPro" id="IPR003439">
    <property type="entry name" value="ABC_transporter-like_ATP-bd"/>
</dbReference>
<evidence type="ECO:0000313" key="7">
    <source>
        <dbReference type="Proteomes" id="UP001064262"/>
    </source>
</evidence>
<dbReference type="InterPro" id="IPR050166">
    <property type="entry name" value="ABC_transporter_ATP-bind"/>
</dbReference>
<name>A0A9J6PVN7_9GAMM</name>
<dbReference type="PANTHER" id="PTHR42788">
    <property type="entry name" value="TAURINE IMPORT ATP-BINDING PROTEIN-RELATED"/>
    <property type="match status" value="1"/>
</dbReference>
<dbReference type="AlphaFoldDB" id="A0A9J6PVN7"/>
<evidence type="ECO:0000256" key="1">
    <source>
        <dbReference type="ARBA" id="ARBA00006526"/>
    </source>
</evidence>
<proteinExistence type="inferred from homology"/>
<dbReference type="Proteomes" id="UP001064262">
    <property type="component" value="Unassembled WGS sequence"/>
</dbReference>
<evidence type="ECO:0000259" key="5">
    <source>
        <dbReference type="PROSITE" id="PS50893"/>
    </source>
</evidence>
<keyword evidence="7" id="KW-1185">Reference proteome</keyword>
<dbReference type="GO" id="GO:0016887">
    <property type="term" value="F:ATP hydrolysis activity"/>
    <property type="evidence" value="ECO:0007669"/>
    <property type="project" value="InterPro"/>
</dbReference>
<dbReference type="InterPro" id="IPR017871">
    <property type="entry name" value="ABC_transporter-like_CS"/>
</dbReference>
<dbReference type="Pfam" id="PF00005">
    <property type="entry name" value="ABC_tran"/>
    <property type="match status" value="1"/>
</dbReference>
<sequence length="278" mass="30889">MSSAHAQLAEVVPLVKHCVLKVEALDYRVSSPRHDTPQYILKQLQLEVNDQEFVSIVGPSGCGKSTLLNFIAGLTEIQSGQITLANTPSGALPHLGYMFQQHGLLPWRSVRDNVALGLEIAATDKMQIRDRVTQIIAEMGLAGYEDHFPSQLSGGMCQRVSLARTLITNPDIILMDEPFGALDAQTRIFIQEMFNAWREAHQKTVLFVTHDLAEAIFLSDRIVVMGTRPGRVVAEYQINLPRPRDFDSLRASAPFNTLLNQIWRDIKTQTLNGGAADE</sequence>
<gene>
    <name evidence="6" type="ORF">N5923_19950</name>
</gene>
<evidence type="ECO:0000256" key="2">
    <source>
        <dbReference type="ARBA" id="ARBA00022448"/>
    </source>
</evidence>
<feature type="domain" description="ABC transporter" evidence="5">
    <location>
        <begin position="20"/>
        <end position="252"/>
    </location>
</feature>
<organism evidence="6 7">
    <name type="scientific">Winslowiella arboricola</name>
    <dbReference type="NCBI Taxonomy" id="2978220"/>
    <lineage>
        <taxon>Bacteria</taxon>
        <taxon>Pseudomonadati</taxon>
        <taxon>Pseudomonadota</taxon>
        <taxon>Gammaproteobacteria</taxon>
        <taxon>Enterobacterales</taxon>
        <taxon>Erwiniaceae</taxon>
        <taxon>Winslowiella</taxon>
    </lineage>
</organism>
<evidence type="ECO:0000256" key="4">
    <source>
        <dbReference type="ARBA" id="ARBA00022840"/>
    </source>
</evidence>
<keyword evidence="3" id="KW-0547">Nucleotide-binding</keyword>
<dbReference type="InterPro" id="IPR027417">
    <property type="entry name" value="P-loop_NTPase"/>
</dbReference>
<dbReference type="SMART" id="SM00382">
    <property type="entry name" value="AAA"/>
    <property type="match status" value="1"/>
</dbReference>
<dbReference type="CDD" id="cd03293">
    <property type="entry name" value="ABC_NrtD_SsuB_transporters"/>
    <property type="match status" value="1"/>
</dbReference>
<dbReference type="PROSITE" id="PS50893">
    <property type="entry name" value="ABC_TRANSPORTER_2"/>
    <property type="match status" value="1"/>
</dbReference>
<dbReference type="PANTHER" id="PTHR42788:SF2">
    <property type="entry name" value="ABC TRANSPORTER ATP-BINDING PROTEIN"/>
    <property type="match status" value="1"/>
</dbReference>
<accession>A0A9J6PVN7</accession>
<keyword evidence="2" id="KW-0813">Transport</keyword>
<evidence type="ECO:0000256" key="3">
    <source>
        <dbReference type="ARBA" id="ARBA00022741"/>
    </source>
</evidence>
<dbReference type="RefSeq" id="WP_267141832.1">
    <property type="nucleotide sequence ID" value="NZ_JAODIL010000063.1"/>
</dbReference>
<dbReference type="SUPFAM" id="SSF52540">
    <property type="entry name" value="P-loop containing nucleoside triphosphate hydrolases"/>
    <property type="match status" value="1"/>
</dbReference>
<keyword evidence="4 6" id="KW-0067">ATP-binding</keyword>
<dbReference type="PROSITE" id="PS00211">
    <property type="entry name" value="ABC_TRANSPORTER_1"/>
    <property type="match status" value="1"/>
</dbReference>